<evidence type="ECO:0000313" key="2">
    <source>
        <dbReference type="Proteomes" id="UP001163321"/>
    </source>
</evidence>
<dbReference type="EMBL" id="CM047586">
    <property type="protein sequence ID" value="KAI9908924.1"/>
    <property type="molecule type" value="Genomic_DNA"/>
</dbReference>
<reference evidence="1 2" key="1">
    <citation type="journal article" date="2022" name="bioRxiv">
        <title>The genome of the oomycete Peronosclerospora sorghi, a cosmopolitan pathogen of maize and sorghum, is inflated with dispersed pseudogenes.</title>
        <authorList>
            <person name="Fletcher K."/>
            <person name="Martin F."/>
            <person name="Isakeit T."/>
            <person name="Cavanaugh K."/>
            <person name="Magill C."/>
            <person name="Michelmore R."/>
        </authorList>
    </citation>
    <scope>NUCLEOTIDE SEQUENCE [LARGE SCALE GENOMIC DNA]</scope>
    <source>
        <strain evidence="1">P6</strain>
    </source>
</reference>
<organism evidence="1 2">
    <name type="scientific">Peronosclerospora sorghi</name>
    <dbReference type="NCBI Taxonomy" id="230839"/>
    <lineage>
        <taxon>Eukaryota</taxon>
        <taxon>Sar</taxon>
        <taxon>Stramenopiles</taxon>
        <taxon>Oomycota</taxon>
        <taxon>Peronosporomycetes</taxon>
        <taxon>Peronosporales</taxon>
        <taxon>Peronosporaceae</taxon>
        <taxon>Peronosclerospora</taxon>
    </lineage>
</organism>
<accession>A0ACC0VR25</accession>
<gene>
    <name evidence="1" type="ORF">PsorP6_015207</name>
</gene>
<evidence type="ECO:0000313" key="1">
    <source>
        <dbReference type="EMBL" id="KAI9908924.1"/>
    </source>
</evidence>
<proteinExistence type="predicted"/>
<dbReference type="Proteomes" id="UP001163321">
    <property type="component" value="Chromosome 7"/>
</dbReference>
<name>A0ACC0VR25_9STRA</name>
<protein>
    <submittedName>
        <fullName evidence="1">Uncharacterized protein</fullName>
    </submittedName>
</protein>
<keyword evidence="2" id="KW-1185">Reference proteome</keyword>
<comment type="caution">
    <text evidence="1">The sequence shown here is derived from an EMBL/GenBank/DDBJ whole genome shotgun (WGS) entry which is preliminary data.</text>
</comment>
<sequence>MSFEFTYYCVSWFEDEYAINGFFLSQARYMKAMGCLSQETELVESLFVFIGPSLLVASHPARDLKDRFGWGCPSMGWKGGGDD</sequence>